<feature type="domain" description="DUF7736" evidence="1">
    <location>
        <begin position="13"/>
        <end position="71"/>
    </location>
</feature>
<reference evidence="2 3" key="1">
    <citation type="submission" date="2020-08" db="EMBL/GenBank/DDBJ databases">
        <title>Genomic Encyclopedia of Type Strains, Phase III (KMG-III): the genomes of soil and plant-associated and newly described type strains.</title>
        <authorList>
            <person name="Whitman W."/>
        </authorList>
    </citation>
    <scope>NUCLEOTIDE SEQUENCE [LARGE SCALE GENOMIC DNA]</scope>
    <source>
        <strain evidence="2 3">CECT 8840</strain>
    </source>
</reference>
<proteinExistence type="predicted"/>
<accession>A0A7W7QGY3</accession>
<organism evidence="2 3">
    <name type="scientific">Streptosporangium saharense</name>
    <dbReference type="NCBI Taxonomy" id="1706840"/>
    <lineage>
        <taxon>Bacteria</taxon>
        <taxon>Bacillati</taxon>
        <taxon>Actinomycetota</taxon>
        <taxon>Actinomycetes</taxon>
        <taxon>Streptosporangiales</taxon>
        <taxon>Streptosporangiaceae</taxon>
        <taxon>Streptosporangium</taxon>
    </lineage>
</organism>
<name>A0A7W7QGY3_9ACTN</name>
<dbReference type="AlphaFoldDB" id="A0A7W7QGY3"/>
<evidence type="ECO:0000313" key="3">
    <source>
        <dbReference type="Proteomes" id="UP000552644"/>
    </source>
</evidence>
<evidence type="ECO:0000313" key="2">
    <source>
        <dbReference type="EMBL" id="MBB4913329.1"/>
    </source>
</evidence>
<dbReference type="Proteomes" id="UP000552644">
    <property type="component" value="Unassembled WGS sequence"/>
</dbReference>
<dbReference type="RefSeq" id="WP_184712117.1">
    <property type="nucleotide sequence ID" value="NZ_JACHJP010000001.1"/>
</dbReference>
<dbReference type="Pfam" id="PF24875">
    <property type="entry name" value="DUF7736"/>
    <property type="match status" value="1"/>
</dbReference>
<keyword evidence="3" id="KW-1185">Reference proteome</keyword>
<comment type="caution">
    <text evidence="2">The sequence shown here is derived from an EMBL/GenBank/DDBJ whole genome shotgun (WGS) entry which is preliminary data.</text>
</comment>
<protein>
    <recommendedName>
        <fullName evidence="1">DUF7736 domain-containing protein</fullName>
    </recommendedName>
</protein>
<evidence type="ECO:0000259" key="1">
    <source>
        <dbReference type="Pfam" id="PF24875"/>
    </source>
</evidence>
<dbReference type="EMBL" id="JACHJP010000001">
    <property type="protein sequence ID" value="MBB4913329.1"/>
    <property type="molecule type" value="Genomic_DNA"/>
</dbReference>
<dbReference type="InterPro" id="IPR056638">
    <property type="entry name" value="DUF7736"/>
</dbReference>
<gene>
    <name evidence="2" type="ORF">FHS44_000401</name>
</gene>
<sequence>MSESDSAPQVRAFTLAEILSVTTGCRLVRTVGDMGTMLCFMAGETLWSHQLGRVAAESAGPILEQHPQLREVKIPSWIEQATQEEIDTWVAGLARRYGDTLPLTPLAKADHTSIDPVDEVRMIKKQAQRKPDDQ</sequence>